<evidence type="ECO:0000256" key="6">
    <source>
        <dbReference type="ARBA" id="ARBA00023306"/>
    </source>
</evidence>
<dbReference type="Gene3D" id="2.30.31.20">
    <property type="entry name" value="Sporulation-specific cell division protein SsgB"/>
    <property type="match status" value="1"/>
</dbReference>
<organism evidence="7 8">
    <name type="scientific">Streptomyces shenzhenensis</name>
    <dbReference type="NCBI Taxonomy" id="943815"/>
    <lineage>
        <taxon>Bacteria</taxon>
        <taxon>Bacillati</taxon>
        <taxon>Actinomycetota</taxon>
        <taxon>Actinomycetes</taxon>
        <taxon>Kitasatosporales</taxon>
        <taxon>Streptomycetaceae</taxon>
        <taxon>Streptomyces</taxon>
    </lineage>
</organism>
<keyword evidence="6" id="KW-0131">Cell cycle</keyword>
<proteinExistence type="inferred from homology"/>
<reference evidence="7 8" key="1">
    <citation type="submission" date="2017-11" db="EMBL/GenBank/DDBJ databases">
        <title>Draft genome of actinobacteria isolated from guarana (Paullinia cupana (Mart.) Ducke.</title>
        <authorList>
            <person name="Siqueira K.A."/>
            <person name="Liotti R.G."/>
            <person name="Mendes T.A.O."/>
            <person name="Soares M.A."/>
        </authorList>
    </citation>
    <scope>NUCLEOTIDE SEQUENCE [LARGE SCALE GENOMIC DNA]</scope>
    <source>
        <strain evidence="7 8">193</strain>
    </source>
</reference>
<sequence>MPDGTLRQAAGARLIAAPNQQVLIPVALRYGRADPLAVHIDFPSLVSPDGKDMTWSFARELLAQGLYEPAGIGDVYIWPCGPAYTIMEFRGHEGRAVAKFDTPVLRRFLLRSYALVERGGEEVEPALDERLAALLGRA</sequence>
<comment type="similarity">
    <text evidence="2">Belongs to the SsgA family.</text>
</comment>
<comment type="caution">
    <text evidence="7">The sequence shown here is derived from an EMBL/GenBank/DDBJ whole genome shotgun (WGS) entry which is preliminary data.</text>
</comment>
<dbReference type="OrthoDB" id="3853096at2"/>
<evidence type="ECO:0000313" key="8">
    <source>
        <dbReference type="Proteomes" id="UP000270471"/>
    </source>
</evidence>
<dbReference type="EMBL" id="PENI01000040">
    <property type="protein sequence ID" value="RMB80628.1"/>
    <property type="molecule type" value="Genomic_DNA"/>
</dbReference>
<evidence type="ECO:0000256" key="5">
    <source>
        <dbReference type="ARBA" id="ARBA00023210"/>
    </source>
</evidence>
<keyword evidence="5" id="KW-0717">Septation</keyword>
<evidence type="ECO:0000256" key="4">
    <source>
        <dbReference type="ARBA" id="ARBA00022969"/>
    </source>
</evidence>
<accession>A0A3M0HWW0</accession>
<keyword evidence="4" id="KW-0749">Sporulation</keyword>
<keyword evidence="3 7" id="KW-0132">Cell division</keyword>
<dbReference type="InterPro" id="IPR038658">
    <property type="entry name" value="SsgB_sf"/>
</dbReference>
<keyword evidence="8" id="KW-1185">Reference proteome</keyword>
<evidence type="ECO:0000256" key="2">
    <source>
        <dbReference type="ARBA" id="ARBA00009323"/>
    </source>
</evidence>
<evidence type="ECO:0000256" key="1">
    <source>
        <dbReference type="ARBA" id="ARBA00004431"/>
    </source>
</evidence>
<dbReference type="AlphaFoldDB" id="A0A3M0HWW0"/>
<gene>
    <name evidence="7" type="ORF">CTZ28_39345</name>
</gene>
<dbReference type="Pfam" id="PF04686">
    <property type="entry name" value="SsgA"/>
    <property type="match status" value="1"/>
</dbReference>
<name>A0A3M0HWW0_9ACTN</name>
<dbReference type="GO" id="GO:0030428">
    <property type="term" value="C:cell septum"/>
    <property type="evidence" value="ECO:0007669"/>
    <property type="project" value="UniProtKB-SubCell"/>
</dbReference>
<dbReference type="GO" id="GO:0030435">
    <property type="term" value="P:sporulation resulting in formation of a cellular spore"/>
    <property type="evidence" value="ECO:0007669"/>
    <property type="project" value="UniProtKB-KW"/>
</dbReference>
<dbReference type="InterPro" id="IPR006776">
    <property type="entry name" value="SsgB"/>
</dbReference>
<dbReference type="GO" id="GO:0000917">
    <property type="term" value="P:division septum assembly"/>
    <property type="evidence" value="ECO:0007669"/>
    <property type="project" value="UniProtKB-KW"/>
</dbReference>
<dbReference type="Proteomes" id="UP000270471">
    <property type="component" value="Unassembled WGS sequence"/>
</dbReference>
<protein>
    <submittedName>
        <fullName evidence="7">SsgA family sporulation/cell division regulator</fullName>
    </submittedName>
</protein>
<evidence type="ECO:0000256" key="3">
    <source>
        <dbReference type="ARBA" id="ARBA00022618"/>
    </source>
</evidence>
<evidence type="ECO:0000313" key="7">
    <source>
        <dbReference type="EMBL" id="RMB80628.1"/>
    </source>
</evidence>
<comment type="subcellular location">
    <subcellularLocation>
        <location evidence="1">Cell septum</location>
    </subcellularLocation>
</comment>